<accession>A0A1I0VPC4</accession>
<comment type="similarity">
    <text evidence="1">Belongs to the peptidase U4 family.</text>
</comment>
<keyword evidence="1 3" id="KW-0472">Membrane</keyword>
<evidence type="ECO:0000256" key="3">
    <source>
        <dbReference type="SAM" id="Phobius"/>
    </source>
</evidence>
<name>A0A1I0VPC4_9CLOT</name>
<dbReference type="EC" id="3.4.23.-" evidence="1"/>
<dbReference type="PIRSF" id="PIRSF018571">
    <property type="entry name" value="SpoIIGA"/>
    <property type="match status" value="1"/>
</dbReference>
<feature type="transmembrane region" description="Helical" evidence="3">
    <location>
        <begin position="6"/>
        <end position="24"/>
    </location>
</feature>
<keyword evidence="5" id="KW-1185">Reference proteome</keyword>
<evidence type="ECO:0000256" key="1">
    <source>
        <dbReference type="PIRNR" id="PIRNR018571"/>
    </source>
</evidence>
<gene>
    <name evidence="4" type="ORF">SAMN04488528_1002192</name>
</gene>
<feature type="transmembrane region" description="Helical" evidence="3">
    <location>
        <begin position="88"/>
        <end position="107"/>
    </location>
</feature>
<dbReference type="NCBIfam" id="TIGR02854">
    <property type="entry name" value="spore_II_GA"/>
    <property type="match status" value="1"/>
</dbReference>
<keyword evidence="1" id="KW-0645">Protease</keyword>
<dbReference type="Proteomes" id="UP000198619">
    <property type="component" value="Unassembled WGS sequence"/>
</dbReference>
<dbReference type="STRING" id="84698.SAMN04488528_1002192"/>
<dbReference type="InterPro" id="IPR005081">
    <property type="entry name" value="SpoIIGA"/>
</dbReference>
<evidence type="ECO:0000313" key="5">
    <source>
        <dbReference type="Proteomes" id="UP000198619"/>
    </source>
</evidence>
<evidence type="ECO:0000313" key="4">
    <source>
        <dbReference type="EMBL" id="SFA77857.1"/>
    </source>
</evidence>
<keyword evidence="3" id="KW-0812">Transmembrane</keyword>
<dbReference type="AlphaFoldDB" id="A0A1I0VPC4"/>
<keyword evidence="3" id="KW-1133">Transmembrane helix</keyword>
<protein>
    <recommendedName>
        <fullName evidence="1">Sporulation sigma-E factor-processing peptidase</fullName>
        <ecNumber evidence="1">3.4.23.-</ecNumber>
    </recommendedName>
    <alternativeName>
        <fullName evidence="1">Membrane-associated aspartic protease</fullName>
    </alternativeName>
    <alternativeName>
        <fullName evidence="1">Stage II sporulation protein GA</fullName>
    </alternativeName>
</protein>
<keyword evidence="1" id="KW-0749">Sporulation</keyword>
<comment type="function">
    <text evidence="1">Probable aspartic protease that is responsible for the proteolytic cleavage of the RNA polymerase sigma E factor (SigE/spoIIGB) to yield the active peptide in the mother cell during sporulation. Responds to a signal from the forespore that is triggered by the extracellular signal protein SpoIIR.</text>
</comment>
<dbReference type="GO" id="GO:0030435">
    <property type="term" value="P:sporulation resulting in formation of a cellular spore"/>
    <property type="evidence" value="ECO:0007669"/>
    <property type="project" value="UniProtKB-KW"/>
</dbReference>
<evidence type="ECO:0000256" key="2">
    <source>
        <dbReference type="PIRSR" id="PIRSR018571-1"/>
    </source>
</evidence>
<keyword evidence="1" id="KW-0064">Aspartyl protease</keyword>
<dbReference type="GO" id="GO:0004190">
    <property type="term" value="F:aspartic-type endopeptidase activity"/>
    <property type="evidence" value="ECO:0007669"/>
    <property type="project" value="UniProtKB-KW"/>
</dbReference>
<dbReference type="Pfam" id="PF03419">
    <property type="entry name" value="Peptidase_U4"/>
    <property type="match status" value="1"/>
</dbReference>
<dbReference type="EMBL" id="FOKI01000002">
    <property type="protein sequence ID" value="SFA77857.1"/>
    <property type="molecule type" value="Genomic_DNA"/>
</dbReference>
<keyword evidence="1" id="KW-1003">Cell membrane</keyword>
<feature type="transmembrane region" description="Helical" evidence="3">
    <location>
        <begin position="31"/>
        <end position="51"/>
    </location>
</feature>
<dbReference type="RefSeq" id="WP_090038433.1">
    <property type="nucleotide sequence ID" value="NZ_FOKI01000002.1"/>
</dbReference>
<feature type="active site" evidence="2">
    <location>
        <position position="174"/>
    </location>
</feature>
<feature type="transmembrane region" description="Helical" evidence="3">
    <location>
        <begin position="57"/>
        <end position="76"/>
    </location>
</feature>
<sequence length="267" mass="30904">MEVYLDVLILENLVVNFFLLVLTANTLKIKVYFKSVFLPALAGACYCIVLLFPSLRFFNSIIFKLIVSLLMTFWVFKKKNLIFLIKSTFIYIMYSMLLAGLCIFLDISKNGVSLNPYTTVKFSYKYLFLAIIIIYLTINRIMIYIDDRKTMNKYIYDIEILDNNWNKTIRAFLDTGNELREPVTNLPVIIVEEKNFSDVNLKEKDFYKIPYKVVNGDTGLLNGFKPLGVKIVLDKNNIQFREAIVCICKDRLSSTGDYDGLLSRGLI</sequence>
<comment type="subcellular location">
    <subcellularLocation>
        <location evidence="1">Cell membrane</location>
    </subcellularLocation>
</comment>
<dbReference type="GO" id="GO:0006508">
    <property type="term" value="P:proteolysis"/>
    <property type="evidence" value="ECO:0007669"/>
    <property type="project" value="UniProtKB-KW"/>
</dbReference>
<keyword evidence="1" id="KW-0378">Hydrolase</keyword>
<dbReference type="OrthoDB" id="2690199at2"/>
<reference evidence="4 5" key="1">
    <citation type="submission" date="2016-10" db="EMBL/GenBank/DDBJ databases">
        <authorList>
            <person name="de Groot N.N."/>
        </authorList>
    </citation>
    <scope>NUCLEOTIDE SEQUENCE [LARGE SCALE GENOMIC DNA]</scope>
    <source>
        <strain evidence="4 5">DSM 12271</strain>
    </source>
</reference>
<dbReference type="GO" id="GO:0030436">
    <property type="term" value="P:asexual sporulation"/>
    <property type="evidence" value="ECO:0007669"/>
    <property type="project" value="InterPro"/>
</dbReference>
<proteinExistence type="inferred from homology"/>
<feature type="transmembrane region" description="Helical" evidence="3">
    <location>
        <begin position="127"/>
        <end position="145"/>
    </location>
</feature>
<organism evidence="4 5">
    <name type="scientific">Clostridium frigidicarnis</name>
    <dbReference type="NCBI Taxonomy" id="84698"/>
    <lineage>
        <taxon>Bacteria</taxon>
        <taxon>Bacillati</taxon>
        <taxon>Bacillota</taxon>
        <taxon>Clostridia</taxon>
        <taxon>Eubacteriales</taxon>
        <taxon>Clostridiaceae</taxon>
        <taxon>Clostridium</taxon>
    </lineage>
</organism>
<dbReference type="GO" id="GO:0005886">
    <property type="term" value="C:plasma membrane"/>
    <property type="evidence" value="ECO:0007669"/>
    <property type="project" value="UniProtKB-SubCell"/>
</dbReference>